<gene>
    <name evidence="2" type="ordered locus">MHP7448_0693</name>
</gene>
<dbReference type="Proteomes" id="UP000000553">
    <property type="component" value="Chromosome"/>
</dbReference>
<protein>
    <submittedName>
        <fullName evidence="2">Uncharacterized protein</fullName>
    </submittedName>
</protein>
<organism evidence="2 3">
    <name type="scientific">Mesomycoplasma hyopneumoniae (strain 7448)</name>
    <name type="common">Mycoplasma hyopneumoniae</name>
    <dbReference type="NCBI Taxonomy" id="262722"/>
    <lineage>
        <taxon>Bacteria</taxon>
        <taxon>Bacillati</taxon>
        <taxon>Mycoplasmatota</taxon>
        <taxon>Mycoplasmoidales</taxon>
        <taxon>Metamycoplasmataceae</taxon>
        <taxon>Mesomycoplasma</taxon>
    </lineage>
</organism>
<dbReference type="EMBL" id="AE017244">
    <property type="protein sequence ID" value="ABP01108.1"/>
    <property type="molecule type" value="Genomic_DNA"/>
</dbReference>
<feature type="region of interest" description="Disordered" evidence="1">
    <location>
        <begin position="127"/>
        <end position="146"/>
    </location>
</feature>
<name>A4Q7W0_MESH7</name>
<dbReference type="KEGG" id="mhp:MHP7448_0693"/>
<evidence type="ECO:0000256" key="1">
    <source>
        <dbReference type="SAM" id="MobiDB-lite"/>
    </source>
</evidence>
<evidence type="ECO:0000313" key="3">
    <source>
        <dbReference type="Proteomes" id="UP000000553"/>
    </source>
</evidence>
<sequence length="146" mass="17476">MKQYKFKYIKIAETKGLKIAILHFAEKFREIYKNKSKSKNAHKESMLHIYANNLIRNWQKKFYNNGMKSLISARGKNKSPCRPKKKYTINDLSEIDRGIYQEIMENVLRRSGIDPAIVLEELKKRKQELEQQQKQEQEKDKDKIEN</sequence>
<reference evidence="2 3" key="1">
    <citation type="journal article" date="2005" name="J. Bacteriol.">
        <title>Swine and poultry pathogens: the complete genome sequences of two strains of Mycoplasma hyopneumoniae and a strain of Mycoplasma synoviae.</title>
        <authorList>
            <person name="Vasconcelos A.T."/>
            <person name="Ferreira H.B."/>
            <person name="Bizarro C.V."/>
            <person name="Bonatto S.L."/>
            <person name="Carvalho M.O."/>
            <person name="Pinto P.M."/>
            <person name="Almeida D.F."/>
            <person name="Almeida L.G."/>
            <person name="Almeida R."/>
            <person name="Alves-Filho L."/>
            <person name="Assuncao E.N."/>
            <person name="Azevedo V.A."/>
            <person name="Bogo M.R."/>
            <person name="Brigido M.M."/>
            <person name="Brocchi M."/>
            <person name="Burity H.A."/>
            <person name="Camargo A.A."/>
            <person name="Camargo S.S."/>
            <person name="Carepo M.S."/>
            <person name="Carraro D.M."/>
            <person name="de Mattos Cascardo J.C."/>
            <person name="Castro L.A."/>
            <person name="Cavalcanti G."/>
            <person name="Chemale G."/>
            <person name="Collevatti R.G."/>
            <person name="Cunha C.W."/>
            <person name="Dallagiovanna B."/>
            <person name="Dambros B.P."/>
            <person name="Dellagostin O.A."/>
            <person name="Falcao C."/>
            <person name="Fantinatti-Garboggini F."/>
            <person name="Felipe M.S."/>
            <person name="Fiorentin L."/>
            <person name="Franco G.R."/>
            <person name="Freitas N.S."/>
            <person name="Frias D."/>
            <person name="Grangeiro T.B."/>
            <person name="Grisard E.C."/>
            <person name="Guimaraes C.T."/>
            <person name="Hungria M."/>
            <person name="Jardim S.N."/>
            <person name="Krieger M.A."/>
            <person name="Laurino J.P."/>
            <person name="Lima L.F."/>
            <person name="Lopes M.I."/>
            <person name="Loreto E.L."/>
            <person name="Madeira H.M."/>
            <person name="Manfio G.P."/>
            <person name="Maranhao A.Q."/>
            <person name="Martinkovics C.T."/>
            <person name="Medeiros S.R."/>
            <person name="Moreira M.A."/>
            <person name="Neiva M."/>
            <person name="Ramalho-Neto C.E."/>
            <person name="Nicolas M.F."/>
            <person name="Oliveira S.C."/>
            <person name="Paixao R.F."/>
            <person name="Pedrosa F.O."/>
            <person name="Pena S.D."/>
            <person name="Pereira M."/>
            <person name="Pereira-Ferrari L."/>
            <person name="Piffer I."/>
            <person name="Pinto L.S."/>
            <person name="Potrich D.P."/>
            <person name="Salim A.C."/>
            <person name="Santos F.R."/>
            <person name="Schmitt R."/>
            <person name="Schneider M.P."/>
            <person name="Schrank A."/>
            <person name="Schrank I.S."/>
            <person name="Schuck A.F."/>
            <person name="Seuanez H.N."/>
            <person name="Silva D.W."/>
            <person name="Silva R."/>
            <person name="Silva S.C."/>
            <person name="Soares C.M."/>
            <person name="Souza K.R."/>
            <person name="Souza R.C."/>
            <person name="Staats C.C."/>
            <person name="Steffens M.B."/>
            <person name="Teixeira S.M."/>
            <person name="Urmenyi T.P."/>
            <person name="Vainstein M.H."/>
            <person name="Zuccherato L.W."/>
            <person name="Simpson A.J."/>
            <person name="Zaha A."/>
        </authorList>
    </citation>
    <scope>NUCLEOTIDE SEQUENCE [LARGE SCALE GENOMIC DNA]</scope>
    <source>
        <strain evidence="2 3">7448</strain>
    </source>
</reference>
<accession>A4Q7W0</accession>
<evidence type="ECO:0000313" key="2">
    <source>
        <dbReference type="EMBL" id="ABP01108.1"/>
    </source>
</evidence>
<dbReference type="AlphaFoldDB" id="A4Q7W0"/>
<proteinExistence type="predicted"/>
<dbReference type="HOGENOM" id="CLU_152510_0_0_14"/>